<reference evidence="2" key="3">
    <citation type="submission" date="2020-12" db="UniProtKB">
        <authorList>
            <consortium name="EnsemblPlants"/>
        </authorList>
    </citation>
    <scope>IDENTIFICATION</scope>
</reference>
<dbReference type="InParanoid" id="A0A2K1IAA9"/>
<reference evidence="1 3" key="2">
    <citation type="journal article" date="2018" name="Plant J.">
        <title>The Physcomitrella patens chromosome-scale assembly reveals moss genome structure and evolution.</title>
        <authorList>
            <person name="Lang D."/>
            <person name="Ullrich K.K."/>
            <person name="Murat F."/>
            <person name="Fuchs J."/>
            <person name="Jenkins J."/>
            <person name="Haas F.B."/>
            <person name="Piednoel M."/>
            <person name="Gundlach H."/>
            <person name="Van Bel M."/>
            <person name="Meyberg R."/>
            <person name="Vives C."/>
            <person name="Morata J."/>
            <person name="Symeonidi A."/>
            <person name="Hiss M."/>
            <person name="Muchero W."/>
            <person name="Kamisugi Y."/>
            <person name="Saleh O."/>
            <person name="Blanc G."/>
            <person name="Decker E.L."/>
            <person name="van Gessel N."/>
            <person name="Grimwood J."/>
            <person name="Hayes R.D."/>
            <person name="Graham S.W."/>
            <person name="Gunter L.E."/>
            <person name="McDaniel S.F."/>
            <person name="Hoernstein S.N.W."/>
            <person name="Larsson A."/>
            <person name="Li F.W."/>
            <person name="Perroud P.F."/>
            <person name="Phillips J."/>
            <person name="Ranjan P."/>
            <person name="Rokshar D.S."/>
            <person name="Rothfels C.J."/>
            <person name="Schneider L."/>
            <person name="Shu S."/>
            <person name="Stevenson D.W."/>
            <person name="Thummler F."/>
            <person name="Tillich M."/>
            <person name="Villarreal Aguilar J.C."/>
            <person name="Widiez T."/>
            <person name="Wong G.K."/>
            <person name="Wymore A."/>
            <person name="Zhang Y."/>
            <person name="Zimmer A.D."/>
            <person name="Quatrano R.S."/>
            <person name="Mayer K.F.X."/>
            <person name="Goodstein D."/>
            <person name="Casacuberta J.M."/>
            <person name="Vandepoele K."/>
            <person name="Reski R."/>
            <person name="Cuming A.C."/>
            <person name="Tuskan G.A."/>
            <person name="Maumus F."/>
            <person name="Salse J."/>
            <person name="Schmutz J."/>
            <person name="Rensing S.A."/>
        </authorList>
    </citation>
    <scope>NUCLEOTIDE SEQUENCE [LARGE SCALE GENOMIC DNA]</scope>
    <source>
        <strain evidence="2 3">cv. Gransden 2004</strain>
    </source>
</reference>
<dbReference type="Gramene" id="Pp3c27_2039V3.1">
    <property type="protein sequence ID" value="PAC:32951618.CDS.1"/>
    <property type="gene ID" value="Pp3c27_2039"/>
</dbReference>
<evidence type="ECO:0000313" key="3">
    <source>
        <dbReference type="Proteomes" id="UP000006727"/>
    </source>
</evidence>
<sequence length="73" mass="8026">MNVPSRLVKYLQFLRCASSSVTKTVVCVCPSESEAVGAFTPQILSKQYWCDDYVYVSVELPTLAGADLPLHEA</sequence>
<evidence type="ECO:0000313" key="2">
    <source>
        <dbReference type="EnsemblPlants" id="PAC:32951618.CDS.1"/>
    </source>
</evidence>
<organism evidence="1">
    <name type="scientific">Physcomitrium patens</name>
    <name type="common">Spreading-leaved earth moss</name>
    <name type="synonym">Physcomitrella patens</name>
    <dbReference type="NCBI Taxonomy" id="3218"/>
    <lineage>
        <taxon>Eukaryota</taxon>
        <taxon>Viridiplantae</taxon>
        <taxon>Streptophyta</taxon>
        <taxon>Embryophyta</taxon>
        <taxon>Bryophyta</taxon>
        <taxon>Bryophytina</taxon>
        <taxon>Bryopsida</taxon>
        <taxon>Funariidae</taxon>
        <taxon>Funariales</taxon>
        <taxon>Funariaceae</taxon>
        <taxon>Physcomitrium</taxon>
    </lineage>
</organism>
<accession>A0A2K1IAA9</accession>
<keyword evidence="3" id="KW-1185">Reference proteome</keyword>
<dbReference type="EnsemblPlants" id="Pp3c27_2039V3.1">
    <property type="protein sequence ID" value="PAC:32951618.CDS.1"/>
    <property type="gene ID" value="Pp3c27_2039"/>
</dbReference>
<proteinExistence type="predicted"/>
<gene>
    <name evidence="1" type="ORF">PHYPA_030782</name>
</gene>
<dbReference type="EMBL" id="ABEU02000027">
    <property type="protein sequence ID" value="PNR26208.1"/>
    <property type="molecule type" value="Genomic_DNA"/>
</dbReference>
<protein>
    <submittedName>
        <fullName evidence="1 2">Uncharacterized protein</fullName>
    </submittedName>
</protein>
<name>A0A2K1IAA9_PHYPA</name>
<reference evidence="1 3" key="1">
    <citation type="journal article" date="2008" name="Science">
        <title>The Physcomitrella genome reveals evolutionary insights into the conquest of land by plants.</title>
        <authorList>
            <person name="Rensing S."/>
            <person name="Lang D."/>
            <person name="Zimmer A."/>
            <person name="Terry A."/>
            <person name="Salamov A."/>
            <person name="Shapiro H."/>
            <person name="Nishiyama T."/>
            <person name="Perroud P.-F."/>
            <person name="Lindquist E."/>
            <person name="Kamisugi Y."/>
            <person name="Tanahashi T."/>
            <person name="Sakakibara K."/>
            <person name="Fujita T."/>
            <person name="Oishi K."/>
            <person name="Shin-I T."/>
            <person name="Kuroki Y."/>
            <person name="Toyoda A."/>
            <person name="Suzuki Y."/>
            <person name="Hashimoto A."/>
            <person name="Yamaguchi K."/>
            <person name="Sugano A."/>
            <person name="Kohara Y."/>
            <person name="Fujiyama A."/>
            <person name="Anterola A."/>
            <person name="Aoki S."/>
            <person name="Ashton N."/>
            <person name="Barbazuk W.B."/>
            <person name="Barker E."/>
            <person name="Bennetzen J."/>
            <person name="Bezanilla M."/>
            <person name="Blankenship R."/>
            <person name="Cho S.H."/>
            <person name="Dutcher S."/>
            <person name="Estelle M."/>
            <person name="Fawcett J.A."/>
            <person name="Gundlach H."/>
            <person name="Hanada K."/>
            <person name="Heyl A."/>
            <person name="Hicks K.A."/>
            <person name="Hugh J."/>
            <person name="Lohr M."/>
            <person name="Mayer K."/>
            <person name="Melkozernov A."/>
            <person name="Murata T."/>
            <person name="Nelson D."/>
            <person name="Pils B."/>
            <person name="Prigge M."/>
            <person name="Reiss B."/>
            <person name="Renner T."/>
            <person name="Rombauts S."/>
            <person name="Rushton P."/>
            <person name="Sanderfoot A."/>
            <person name="Schween G."/>
            <person name="Shiu S.-H."/>
            <person name="Stueber K."/>
            <person name="Theodoulou F.L."/>
            <person name="Tu H."/>
            <person name="Van de Peer Y."/>
            <person name="Verrier P.J."/>
            <person name="Waters E."/>
            <person name="Wood A."/>
            <person name="Yang L."/>
            <person name="Cove D."/>
            <person name="Cuming A."/>
            <person name="Hasebe M."/>
            <person name="Lucas S."/>
            <person name="Mishler D.B."/>
            <person name="Reski R."/>
            <person name="Grigoriev I."/>
            <person name="Quatrano R.S."/>
            <person name="Boore J.L."/>
        </authorList>
    </citation>
    <scope>NUCLEOTIDE SEQUENCE [LARGE SCALE GENOMIC DNA]</scope>
    <source>
        <strain evidence="2 3">cv. Gransden 2004</strain>
    </source>
</reference>
<evidence type="ECO:0000313" key="1">
    <source>
        <dbReference type="EMBL" id="PNR26208.1"/>
    </source>
</evidence>
<dbReference type="AlphaFoldDB" id="A0A2K1IAA9"/>
<dbReference type="Proteomes" id="UP000006727">
    <property type="component" value="Chromosome 27"/>
</dbReference>